<dbReference type="Proteomes" id="UP000672602">
    <property type="component" value="Unassembled WGS sequence"/>
</dbReference>
<dbReference type="AlphaFoldDB" id="A0A8J7V3M7"/>
<evidence type="ECO:0000313" key="2">
    <source>
        <dbReference type="Proteomes" id="UP000672602"/>
    </source>
</evidence>
<evidence type="ECO:0000313" key="1">
    <source>
        <dbReference type="EMBL" id="MBP5858132.1"/>
    </source>
</evidence>
<keyword evidence="2" id="KW-1185">Reference proteome</keyword>
<reference evidence="1" key="1">
    <citation type="submission" date="2021-04" db="EMBL/GenBank/DDBJ databases">
        <authorList>
            <person name="Zhang D.-C."/>
        </authorList>
    </citation>
    <scope>NUCLEOTIDE SEQUENCE</scope>
    <source>
        <strain evidence="1">CGMCC 1.15697</strain>
    </source>
</reference>
<gene>
    <name evidence="1" type="ORF">KAJ83_14020</name>
</gene>
<name>A0A8J7V3M7_9PROT</name>
<accession>A0A8J7V3M7</accession>
<dbReference type="EMBL" id="JAGMWN010000006">
    <property type="protein sequence ID" value="MBP5858132.1"/>
    <property type="molecule type" value="Genomic_DNA"/>
</dbReference>
<dbReference type="RefSeq" id="WP_210682707.1">
    <property type="nucleotide sequence ID" value="NZ_JAGMWN010000006.1"/>
</dbReference>
<protein>
    <submittedName>
        <fullName evidence="1">Uncharacterized protein</fullName>
    </submittedName>
</protein>
<dbReference type="SUPFAM" id="SSF52266">
    <property type="entry name" value="SGNH hydrolase"/>
    <property type="match status" value="1"/>
</dbReference>
<proteinExistence type="predicted"/>
<sequence>MMRASLIVTLVSVLFGFLLFEVYLRAQGAEPTTVVSNPHFSGTNWSRPDAEFAWTNQEGTFLALEEGQAPMSFLENGARRTYTNGSEPENAPVLLLAGGSYMQGYGIKDENVVGAVLAERFPEFAVRNFGTGGYGTVQSGLRILREIDGTHDAPPVAIIYGFIGHHLARNVATSDWISSLVTSDGSVLIPPYLVEDGEGGVAVEEARTLGLWPLETWSAAISALKRRVAPHWVSGTPMGQARRLTVLYLKKLQRKAADLGIPFVVAIFRTGTLDESYTLGIEEDLASVGVDVIDCRFEGLQTNPTAYQVGGNGHPIPSVHEHWAGCMGEWLHENTAALR</sequence>
<organism evidence="1 2">
    <name type="scientific">Marivibrio halodurans</name>
    <dbReference type="NCBI Taxonomy" id="2039722"/>
    <lineage>
        <taxon>Bacteria</taxon>
        <taxon>Pseudomonadati</taxon>
        <taxon>Pseudomonadota</taxon>
        <taxon>Alphaproteobacteria</taxon>
        <taxon>Rhodospirillales</taxon>
        <taxon>Rhodospirillaceae</taxon>
        <taxon>Marivibrio</taxon>
    </lineage>
</organism>
<comment type="caution">
    <text evidence="1">The sequence shown here is derived from an EMBL/GenBank/DDBJ whole genome shotgun (WGS) entry which is preliminary data.</text>
</comment>